<keyword evidence="2 6" id="KW-0479">Metal-binding</keyword>
<evidence type="ECO:0000256" key="2">
    <source>
        <dbReference type="ARBA" id="ARBA00022723"/>
    </source>
</evidence>
<comment type="cofactor">
    <cofactor evidence="6 7">
        <name>Mg(2+)</name>
        <dbReference type="ChEBI" id="CHEBI:18420"/>
    </cofactor>
    <text evidence="6 7">Binds 1 Mg(2+) ion per subunit.</text>
</comment>
<accession>A0A5C5YYZ5</accession>
<dbReference type="InterPro" id="IPR013341">
    <property type="entry name" value="Mandelate_racemase_N_dom"/>
</dbReference>
<dbReference type="PANTHER" id="PTHR48073">
    <property type="entry name" value="O-SUCCINYLBENZOATE SYNTHASE-RELATED"/>
    <property type="match status" value="1"/>
</dbReference>
<dbReference type="SMART" id="SM00922">
    <property type="entry name" value="MR_MLE"/>
    <property type="match status" value="1"/>
</dbReference>
<feature type="binding site" evidence="6">
    <location>
        <position position="222"/>
    </location>
    <ligand>
        <name>Mg(2+)</name>
        <dbReference type="ChEBI" id="CHEBI:18420"/>
    </ligand>
</feature>
<name>A0A5C5YYZ5_9BACT</name>
<evidence type="ECO:0000256" key="1">
    <source>
        <dbReference type="ARBA" id="ARBA00008031"/>
    </source>
</evidence>
<dbReference type="EMBL" id="SJPJ01000001">
    <property type="protein sequence ID" value="TWT80285.1"/>
    <property type="molecule type" value="Genomic_DNA"/>
</dbReference>
<dbReference type="EC" id="5.1.1.-" evidence="7"/>
<evidence type="ECO:0000313" key="9">
    <source>
        <dbReference type="EMBL" id="TWT80285.1"/>
    </source>
</evidence>
<feature type="active site" description="Proton acceptor; specific for (S)-substrate epimerization" evidence="5">
    <location>
        <position position="271"/>
    </location>
</feature>
<sequence>MNATDHSVQITDIKIYRFDIPLRAVFEIASMSMDCAHNVLIEIQTNEGITGWGEASPFHALVGETQSTDIAAAKEFKRLLIGEYPLEVSRLIHAMDQFLPHNTTIKSAFDMALHDIAARIANLPLYAYLGGHKREIETDMTIGICDPEEAGEKALAIRELGFETIKVKLGLDFDADYRRLNNIRQAIGDDSTLRIDANQGWDRIAAKSNLDAFGAFKIEFCEQPCRARDLSGMKFVSQHTSIPIMADESLFSPWDALNLVRHDIAPYFNVKFSKSGGIHNAAKICHIAEAAEIPCMLGCMSESKLGITAAAHFAVSSPAFQFFDLDSHLEHAKDAIAGGITIENGFITLPDAPGIGAVPDSAYLSQLEEVK</sequence>
<dbReference type="GO" id="GO:0016855">
    <property type="term" value="F:racemase and epimerase activity, acting on amino acids and derivatives"/>
    <property type="evidence" value="ECO:0007669"/>
    <property type="project" value="UniProtKB-UniRule"/>
</dbReference>
<dbReference type="GO" id="GO:0006518">
    <property type="term" value="P:peptide metabolic process"/>
    <property type="evidence" value="ECO:0007669"/>
    <property type="project" value="UniProtKB-ARBA"/>
</dbReference>
<dbReference type="InterPro" id="IPR036849">
    <property type="entry name" value="Enolase-like_C_sf"/>
</dbReference>
<dbReference type="SUPFAM" id="SSF51604">
    <property type="entry name" value="Enolase C-terminal domain-like"/>
    <property type="match status" value="1"/>
</dbReference>
<dbReference type="OrthoDB" id="9775391at2"/>
<comment type="caution">
    <text evidence="9">The sequence shown here is derived from an EMBL/GenBank/DDBJ whole genome shotgun (WGS) entry which is preliminary data.</text>
</comment>
<feature type="binding site" evidence="6">
    <location>
        <position position="247"/>
    </location>
    <ligand>
        <name>Mg(2+)</name>
        <dbReference type="ChEBI" id="CHEBI:18420"/>
    </ligand>
</feature>
<dbReference type="InterPro" id="IPR029017">
    <property type="entry name" value="Enolase-like_N"/>
</dbReference>
<dbReference type="InterPro" id="IPR034603">
    <property type="entry name" value="Dipeptide_epimerase"/>
</dbReference>
<dbReference type="RefSeq" id="WP_146395336.1">
    <property type="nucleotide sequence ID" value="NZ_SJPJ01000001.1"/>
</dbReference>
<dbReference type="SFLD" id="SFLDF00009">
    <property type="entry name" value="o-succinylbenzoate_synthase"/>
    <property type="match status" value="1"/>
</dbReference>
<evidence type="ECO:0000256" key="7">
    <source>
        <dbReference type="RuleBase" id="RU366006"/>
    </source>
</evidence>
<dbReference type="SFLD" id="SFLDS00001">
    <property type="entry name" value="Enolase"/>
    <property type="match status" value="1"/>
</dbReference>
<reference evidence="9 10" key="1">
    <citation type="submission" date="2019-02" db="EMBL/GenBank/DDBJ databases">
        <title>Deep-cultivation of Planctomycetes and their phenomic and genomic characterization uncovers novel biology.</title>
        <authorList>
            <person name="Wiegand S."/>
            <person name="Jogler M."/>
            <person name="Boedeker C."/>
            <person name="Pinto D."/>
            <person name="Vollmers J."/>
            <person name="Rivas-Marin E."/>
            <person name="Kohn T."/>
            <person name="Peeters S.H."/>
            <person name="Heuer A."/>
            <person name="Rast P."/>
            <person name="Oberbeckmann S."/>
            <person name="Bunk B."/>
            <person name="Jeske O."/>
            <person name="Meyerdierks A."/>
            <person name="Storesund J.E."/>
            <person name="Kallscheuer N."/>
            <person name="Luecker S."/>
            <person name="Lage O.M."/>
            <person name="Pohl T."/>
            <person name="Merkel B.J."/>
            <person name="Hornburger P."/>
            <person name="Mueller R.-W."/>
            <person name="Bruemmer F."/>
            <person name="Labrenz M."/>
            <person name="Spormann A.M."/>
            <person name="Op Den Camp H."/>
            <person name="Overmann J."/>
            <person name="Amann R."/>
            <person name="Jetten M.S.M."/>
            <person name="Mascher T."/>
            <person name="Medema M.H."/>
            <person name="Devos D.P."/>
            <person name="Kaster A.-K."/>
            <person name="Ovreas L."/>
            <person name="Rohde M."/>
            <person name="Galperin M.Y."/>
            <person name="Jogler C."/>
        </authorList>
    </citation>
    <scope>NUCLEOTIDE SEQUENCE [LARGE SCALE GENOMIC DNA]</scope>
    <source>
        <strain evidence="9 10">CA13</strain>
    </source>
</reference>
<dbReference type="CDD" id="cd03319">
    <property type="entry name" value="L-Ala-DL-Glu_epimerase"/>
    <property type="match status" value="1"/>
</dbReference>
<proteinExistence type="inferred from homology"/>
<dbReference type="FunFam" id="3.30.390.10:FF:000009">
    <property type="entry name" value="Hydrophobic dipeptide epimerase"/>
    <property type="match status" value="1"/>
</dbReference>
<keyword evidence="10" id="KW-1185">Reference proteome</keyword>
<keyword evidence="3 6" id="KW-0460">Magnesium</keyword>
<dbReference type="AlphaFoldDB" id="A0A5C5YYZ5"/>
<protein>
    <recommendedName>
        <fullName evidence="7">Dipeptide epimerase</fullName>
        <ecNumber evidence="7">5.1.1.-</ecNumber>
    </recommendedName>
</protein>
<gene>
    <name evidence="9" type="ORF">CA13_16980</name>
</gene>
<feature type="active site" description="Proton acceptor; specific for (R)-substrate epimerization" evidence="5">
    <location>
        <position position="168"/>
    </location>
</feature>
<dbReference type="GO" id="GO:0046872">
    <property type="term" value="F:metal ion binding"/>
    <property type="evidence" value="ECO:0007669"/>
    <property type="project" value="UniProtKB-KW"/>
</dbReference>
<evidence type="ECO:0000256" key="4">
    <source>
        <dbReference type="ARBA" id="ARBA00023235"/>
    </source>
</evidence>
<dbReference type="Gene3D" id="3.30.390.10">
    <property type="entry name" value="Enolase-like, N-terminal domain"/>
    <property type="match status" value="1"/>
</dbReference>
<dbReference type="Pfam" id="PF13378">
    <property type="entry name" value="MR_MLE_C"/>
    <property type="match status" value="1"/>
</dbReference>
<dbReference type="Pfam" id="PF02746">
    <property type="entry name" value="MR_MLE_N"/>
    <property type="match status" value="1"/>
</dbReference>
<organism evidence="9 10">
    <name type="scientific">Novipirellula herctigrandis</name>
    <dbReference type="NCBI Taxonomy" id="2527986"/>
    <lineage>
        <taxon>Bacteria</taxon>
        <taxon>Pseudomonadati</taxon>
        <taxon>Planctomycetota</taxon>
        <taxon>Planctomycetia</taxon>
        <taxon>Pirellulales</taxon>
        <taxon>Pirellulaceae</taxon>
        <taxon>Novipirellula</taxon>
    </lineage>
</organism>
<evidence type="ECO:0000256" key="3">
    <source>
        <dbReference type="ARBA" id="ARBA00022842"/>
    </source>
</evidence>
<dbReference type="SUPFAM" id="SSF54826">
    <property type="entry name" value="Enolase N-terminal domain-like"/>
    <property type="match status" value="1"/>
</dbReference>
<evidence type="ECO:0000259" key="8">
    <source>
        <dbReference type="SMART" id="SM00922"/>
    </source>
</evidence>
<feature type="domain" description="Mandelate racemase/muconate lactonizing enzyme C-terminal" evidence="8">
    <location>
        <begin position="147"/>
        <end position="243"/>
    </location>
</feature>
<comment type="similarity">
    <text evidence="1 7">Belongs to the mandelate racemase/muconate lactonizing enzyme family.</text>
</comment>
<evidence type="ECO:0000256" key="5">
    <source>
        <dbReference type="PIRSR" id="PIRSR634603-1"/>
    </source>
</evidence>
<dbReference type="SFLD" id="SFLDG00180">
    <property type="entry name" value="muconate_cycloisomerase"/>
    <property type="match status" value="1"/>
</dbReference>
<dbReference type="InterPro" id="IPR029065">
    <property type="entry name" value="Enolase_C-like"/>
</dbReference>
<keyword evidence="4 7" id="KW-0413">Isomerase</keyword>
<feature type="binding site" evidence="6">
    <location>
        <position position="196"/>
    </location>
    <ligand>
        <name>Mg(2+)</name>
        <dbReference type="ChEBI" id="CHEBI:18420"/>
    </ligand>
</feature>
<dbReference type="PANTHER" id="PTHR48073:SF2">
    <property type="entry name" value="O-SUCCINYLBENZOATE SYNTHASE"/>
    <property type="match status" value="1"/>
</dbReference>
<evidence type="ECO:0000256" key="6">
    <source>
        <dbReference type="PIRSR" id="PIRSR634603-3"/>
    </source>
</evidence>
<dbReference type="Proteomes" id="UP000315010">
    <property type="component" value="Unassembled WGS sequence"/>
</dbReference>
<dbReference type="InterPro" id="IPR013342">
    <property type="entry name" value="Mandelate_racemase_C"/>
</dbReference>
<evidence type="ECO:0000313" key="10">
    <source>
        <dbReference type="Proteomes" id="UP000315010"/>
    </source>
</evidence>
<dbReference type="Gene3D" id="3.20.20.120">
    <property type="entry name" value="Enolase-like C-terminal domain"/>
    <property type="match status" value="1"/>
</dbReference>